<keyword evidence="3" id="KW-1185">Reference proteome</keyword>
<evidence type="ECO:0000313" key="2">
    <source>
        <dbReference type="EMBL" id="MFC4359633.1"/>
    </source>
</evidence>
<reference evidence="2 3" key="1">
    <citation type="journal article" date="2019" name="Int. J. Syst. Evol. Microbiol.">
        <title>The Global Catalogue of Microorganisms (GCM) 10K type strain sequencing project: providing services to taxonomists for standard genome sequencing and annotation.</title>
        <authorList>
            <consortium name="The Broad Institute Genomics Platform"/>
            <consortium name="The Broad Institute Genome Sequencing Center for Infectious Disease"/>
            <person name="Wu L."/>
            <person name="Ma J."/>
        </authorList>
    </citation>
    <scope>NUCLEOTIDE SEQUENCE [LARGE SCALE GENOMIC DNA]</scope>
    <source>
        <strain evidence="2 3">CGMCC 1.12553</strain>
    </source>
</reference>
<accession>A0ABD5PFX3</accession>
<feature type="region of interest" description="Disordered" evidence="1">
    <location>
        <begin position="327"/>
        <end position="437"/>
    </location>
</feature>
<sequence>MNARHVVVAAVVTMMLTVAGGPTVVGAADDETSLGVAVEDGETGATLLTVTTDGSAVANATVAVSVVDSTGNGSGNESAYSGAGAYATDENGTVALPSPNETVTVDVTVTHGGETVTETVDLVPAEGELVVELGRHADGAATATVTADGAPVENATLTVAADGTYAGAGEYTTGANGNVTLPAPNETTAVTLSASAGNLTGETSATLYDGDLDVAVDGATAGEPTVRVSRNGTAVGGADVTVEAAGNYSGTGAYETGADGTVSLPTPAETLSVTVVAAADNETATTTVTVESTTDERMSFGMQVSSFVHGLLDDDPAGGIGQQVSTWVHENNPGNAKAKGHSKNGAGGPPEHAKGAEGNQGKSGNGNGQGAEKGPDHPGTGPGATKDGNGGADGASGADEDDETDGKNGKSGGERKNGNGKQRHGFGAVDLGSLVAA</sequence>
<protein>
    <submittedName>
        <fullName evidence="2">DNA primase</fullName>
    </submittedName>
</protein>
<name>A0ABD5PFX3_9EURY</name>
<dbReference type="EMBL" id="JBHSDS010000008">
    <property type="protein sequence ID" value="MFC4359633.1"/>
    <property type="molecule type" value="Genomic_DNA"/>
</dbReference>
<proteinExistence type="predicted"/>
<dbReference type="RefSeq" id="WP_267621563.1">
    <property type="nucleotide sequence ID" value="NZ_JAODIW010000006.1"/>
</dbReference>
<organism evidence="2 3">
    <name type="scientific">Halobium salinum</name>
    <dbReference type="NCBI Taxonomy" id="1364940"/>
    <lineage>
        <taxon>Archaea</taxon>
        <taxon>Methanobacteriati</taxon>
        <taxon>Methanobacteriota</taxon>
        <taxon>Stenosarchaea group</taxon>
        <taxon>Halobacteria</taxon>
        <taxon>Halobacteriales</taxon>
        <taxon>Haloferacaceae</taxon>
        <taxon>Halobium</taxon>
    </lineage>
</organism>
<dbReference type="Proteomes" id="UP001595921">
    <property type="component" value="Unassembled WGS sequence"/>
</dbReference>
<comment type="caution">
    <text evidence="2">The sequence shown here is derived from an EMBL/GenBank/DDBJ whole genome shotgun (WGS) entry which is preliminary data.</text>
</comment>
<evidence type="ECO:0000256" key="1">
    <source>
        <dbReference type="SAM" id="MobiDB-lite"/>
    </source>
</evidence>
<dbReference type="AlphaFoldDB" id="A0ABD5PFX3"/>
<feature type="compositionally biased region" description="Basic and acidic residues" evidence="1">
    <location>
        <begin position="405"/>
        <end position="417"/>
    </location>
</feature>
<evidence type="ECO:0000313" key="3">
    <source>
        <dbReference type="Proteomes" id="UP001595921"/>
    </source>
</evidence>
<gene>
    <name evidence="2" type="ORF">ACFO0N_16945</name>
</gene>
<feature type="compositionally biased region" description="Gly residues" evidence="1">
    <location>
        <begin position="361"/>
        <end position="371"/>
    </location>
</feature>